<dbReference type="Proteomes" id="UP000627838">
    <property type="component" value="Unassembled WGS sequence"/>
</dbReference>
<evidence type="ECO:0000313" key="1">
    <source>
        <dbReference type="EMBL" id="MBE1533249.1"/>
    </source>
</evidence>
<protein>
    <submittedName>
        <fullName evidence="1">Uncharacterized protein</fullName>
    </submittedName>
</protein>
<dbReference type="EMBL" id="JADBDZ010000001">
    <property type="protein sequence ID" value="MBE1533249.1"/>
    <property type="molecule type" value="Genomic_DNA"/>
</dbReference>
<evidence type="ECO:0000313" key="2">
    <source>
        <dbReference type="Proteomes" id="UP000627838"/>
    </source>
</evidence>
<dbReference type="RefSeq" id="WP_192759831.1">
    <property type="nucleotide sequence ID" value="NZ_JADBDZ010000001.1"/>
</dbReference>
<proteinExistence type="predicted"/>
<accession>A0ABR9JS55</accession>
<keyword evidence="2" id="KW-1185">Reference proteome</keyword>
<comment type="caution">
    <text evidence="1">The sequence shown here is derived from an EMBL/GenBank/DDBJ whole genome shotgun (WGS) entry which is preliminary data.</text>
</comment>
<gene>
    <name evidence="1" type="ORF">H4W34_003082</name>
</gene>
<reference evidence="1 2" key="1">
    <citation type="submission" date="2020-10" db="EMBL/GenBank/DDBJ databases">
        <title>Sequencing the genomes of 1000 actinobacteria strains.</title>
        <authorList>
            <person name="Klenk H.-P."/>
        </authorList>
    </citation>
    <scope>NUCLEOTIDE SEQUENCE [LARGE SCALE GENOMIC DNA]</scope>
    <source>
        <strain evidence="1 2">DSM 46744</strain>
    </source>
</reference>
<sequence>MNEISSQSVTATPEDACLFYLLGDLIEVTAKLAERRLDRHRIVQELITVSCRVAAAAEPVLDGEAALITALRDAEASRPVSCPDCEQTDEGLCGRHAGSDTVAKTFNDLGHLLSGPSYRTRRP</sequence>
<organism evidence="1 2">
    <name type="scientific">Actinomadura algeriensis</name>
    <dbReference type="NCBI Taxonomy" id="1679523"/>
    <lineage>
        <taxon>Bacteria</taxon>
        <taxon>Bacillati</taxon>
        <taxon>Actinomycetota</taxon>
        <taxon>Actinomycetes</taxon>
        <taxon>Streptosporangiales</taxon>
        <taxon>Thermomonosporaceae</taxon>
        <taxon>Actinomadura</taxon>
    </lineage>
</organism>
<name>A0ABR9JS55_9ACTN</name>